<comment type="caution">
    <text evidence="2">The sequence shown here is derived from an EMBL/GenBank/DDBJ whole genome shotgun (WGS) entry which is preliminary data.</text>
</comment>
<dbReference type="Pfam" id="PF19313">
    <property type="entry name" value="DUF5916"/>
    <property type="match status" value="1"/>
</dbReference>
<dbReference type="RefSeq" id="WP_131990547.1">
    <property type="nucleotide sequence ID" value="NZ_SMGK01000001.1"/>
</dbReference>
<name>A0A4R1LE13_9BACT</name>
<dbReference type="InterPro" id="IPR045670">
    <property type="entry name" value="DUF5916"/>
</dbReference>
<feature type="domain" description="DUF5916" evidence="1">
    <location>
        <begin position="295"/>
        <end position="357"/>
    </location>
</feature>
<dbReference type="EMBL" id="SMGK01000001">
    <property type="protein sequence ID" value="TCK75063.1"/>
    <property type="molecule type" value="Genomic_DNA"/>
</dbReference>
<keyword evidence="3" id="KW-1185">Reference proteome</keyword>
<dbReference type="SUPFAM" id="SSF49344">
    <property type="entry name" value="CBD9-like"/>
    <property type="match status" value="1"/>
</dbReference>
<dbReference type="AlphaFoldDB" id="A0A4R1LE13"/>
<dbReference type="CDD" id="cd09618">
    <property type="entry name" value="CBM9_like_2"/>
    <property type="match status" value="1"/>
</dbReference>
<dbReference type="OrthoDB" id="9786766at2"/>
<dbReference type="Proteomes" id="UP000295210">
    <property type="component" value="Unassembled WGS sequence"/>
</dbReference>
<gene>
    <name evidence="2" type="ORF">C7378_0042</name>
</gene>
<proteinExistence type="predicted"/>
<evidence type="ECO:0000259" key="1">
    <source>
        <dbReference type="Pfam" id="PF19313"/>
    </source>
</evidence>
<sequence length="792" mass="89627">MHRYRLLTLLALLLGIAPNVFGDIPRGGRGHSGAAHGNVPASSTVNAPRSDMAHVLIPHLNADPKLSDFLSQPLGSATARRMLRITKFTDRYPEDGQPVTEPTTAYMGYTHEYLYIAFVCRDDHPGLLRAHMLQRDSLSDDDYVEVMLDTFHDERRAFLFKTNALGVEADALYTEQTGADYSFDTVWDTWGRRTPNGYAVMMRIPFASLRFEDVPQGDLRTWGILLQRGITRKNESAWWPQVRHNVAGRLTQEISIDGFANVERGKNRQLEPYGLLHSIRQLNTVNPVNPYFNNKHLQGYTGLDGKFVLHNSLVLDLTFNPDFSQIGIDNPAPPNQRFQYYYPELRPFFIENSSYFATPLSLYYTPNIVMPQFGQRLTGKIGPWAVGLLNIDDRNPGLQVPQGTPDYGSRAHFYVGRVNRDIGAQSNAGVIYAERDYLGSFNRNGGADYRVRVDRRWTLSGQAVTSETEHRDGSWQSGQAYVQSVSYSDLHKSFYFNYNDIAAGYLTETGFFTRPDVREPDGSVNYTFRPKSGPLLSHGPSIYSERIWDHTGLPLDFYFDPSYSFNFKHRTSLSAFLDMGQDQLRPIDYSTLKSNVEYHSHVEGANFYTSPKPQFALGGTAYVGTVINYYPPAGQGPYPVNVDSGHTNVEVKPIQELDLLNTYEFDRFTDPTSGAVAYDSHQLVTRWNLQMNKAWSLNFIGEYLATLPNAEFTDLTNSKDIFGDVLLTYLPHPGTAFYVGYTTDYQNLDSNLCTRGVDGTCNTNFPILPHTGSSFLNDQQVIYMKLNYLLRF</sequence>
<dbReference type="Gene3D" id="2.60.40.1190">
    <property type="match status" value="1"/>
</dbReference>
<reference evidence="2 3" key="1">
    <citation type="submission" date="2019-03" db="EMBL/GenBank/DDBJ databases">
        <title>Genomic Encyclopedia of Type Strains, Phase IV (KMG-IV): sequencing the most valuable type-strain genomes for metagenomic binning, comparative biology and taxonomic classification.</title>
        <authorList>
            <person name="Goeker M."/>
        </authorList>
    </citation>
    <scope>NUCLEOTIDE SEQUENCE [LARGE SCALE GENOMIC DNA]</scope>
    <source>
        <strain evidence="2 3">DSM 103428</strain>
    </source>
</reference>
<protein>
    <recommendedName>
        <fullName evidence="1">DUF5916 domain-containing protein</fullName>
    </recommendedName>
</protein>
<organism evidence="2 3">
    <name type="scientific">Acidipila rosea</name>
    <dbReference type="NCBI Taxonomy" id="768535"/>
    <lineage>
        <taxon>Bacteria</taxon>
        <taxon>Pseudomonadati</taxon>
        <taxon>Acidobacteriota</taxon>
        <taxon>Terriglobia</taxon>
        <taxon>Terriglobales</taxon>
        <taxon>Acidobacteriaceae</taxon>
        <taxon>Acidipila</taxon>
    </lineage>
</organism>
<evidence type="ECO:0000313" key="2">
    <source>
        <dbReference type="EMBL" id="TCK75063.1"/>
    </source>
</evidence>
<evidence type="ECO:0000313" key="3">
    <source>
        <dbReference type="Proteomes" id="UP000295210"/>
    </source>
</evidence>
<accession>A0A4R1LE13</accession>